<evidence type="ECO:0000313" key="1">
    <source>
        <dbReference type="EMBL" id="CAD6253765.1"/>
    </source>
</evidence>
<keyword evidence="2" id="KW-1185">Reference proteome</keyword>
<name>A0A811QCD5_9POAL</name>
<dbReference type="EMBL" id="CAJGYO010000009">
    <property type="protein sequence ID" value="CAD6253765.1"/>
    <property type="molecule type" value="Genomic_DNA"/>
</dbReference>
<evidence type="ECO:0000313" key="2">
    <source>
        <dbReference type="Proteomes" id="UP000604825"/>
    </source>
</evidence>
<accession>A0A811QCD5</accession>
<protein>
    <submittedName>
        <fullName evidence="1">Uncharacterized protein</fullName>
    </submittedName>
</protein>
<organism evidence="1 2">
    <name type="scientific">Miscanthus lutarioriparius</name>
    <dbReference type="NCBI Taxonomy" id="422564"/>
    <lineage>
        <taxon>Eukaryota</taxon>
        <taxon>Viridiplantae</taxon>
        <taxon>Streptophyta</taxon>
        <taxon>Embryophyta</taxon>
        <taxon>Tracheophyta</taxon>
        <taxon>Spermatophyta</taxon>
        <taxon>Magnoliopsida</taxon>
        <taxon>Liliopsida</taxon>
        <taxon>Poales</taxon>
        <taxon>Poaceae</taxon>
        <taxon>PACMAD clade</taxon>
        <taxon>Panicoideae</taxon>
        <taxon>Andropogonodae</taxon>
        <taxon>Andropogoneae</taxon>
        <taxon>Saccharinae</taxon>
        <taxon>Miscanthus</taxon>
    </lineage>
</organism>
<proteinExistence type="predicted"/>
<reference evidence="1" key="1">
    <citation type="submission" date="2020-10" db="EMBL/GenBank/DDBJ databases">
        <authorList>
            <person name="Han B."/>
            <person name="Lu T."/>
            <person name="Zhao Q."/>
            <person name="Huang X."/>
            <person name="Zhao Y."/>
        </authorList>
    </citation>
    <scope>NUCLEOTIDE SEQUENCE</scope>
</reference>
<gene>
    <name evidence="1" type="ORF">NCGR_LOCUS37387</name>
</gene>
<comment type="caution">
    <text evidence="1">The sequence shown here is derived from an EMBL/GenBank/DDBJ whole genome shotgun (WGS) entry which is preliminary data.</text>
</comment>
<dbReference type="AlphaFoldDB" id="A0A811QCD5"/>
<sequence length="181" mass="20810">MATYPAIAPSDGLFLRCTHTCFLSSKVQSPYAETLEPRRSALQDDFEEEEEDKEDAHSLTLYSEYMTSRFTFPIIPMLHSTNCFQQQQQQQQQIAFISLDLWFLLQNNKMRQLWATEFWGQFLHVIADLQPWGFIYTLGSITLLDKGSLFKRKANCATGVILFSGPLVIQGMHFDILQEGA</sequence>
<dbReference type="Proteomes" id="UP000604825">
    <property type="component" value="Unassembled WGS sequence"/>
</dbReference>